<evidence type="ECO:0000256" key="10">
    <source>
        <dbReference type="HAMAP-Rule" id="MF_00033"/>
    </source>
</evidence>
<keyword evidence="2 10" id="KW-0132">Cell division</keyword>
<dbReference type="Proteomes" id="UP001163152">
    <property type="component" value="Chromosome"/>
</dbReference>
<feature type="binding site" evidence="10">
    <location>
        <position position="195"/>
    </location>
    <ligand>
        <name>UDP-N-acetyl-alpha-D-glucosamine</name>
        <dbReference type="ChEBI" id="CHEBI:57705"/>
    </ligand>
</feature>
<dbReference type="GO" id="GO:0051301">
    <property type="term" value="P:cell division"/>
    <property type="evidence" value="ECO:0007669"/>
    <property type="project" value="UniProtKB-KW"/>
</dbReference>
<dbReference type="Pfam" id="PF04101">
    <property type="entry name" value="Glyco_tran_28_C"/>
    <property type="match status" value="1"/>
</dbReference>
<evidence type="ECO:0000256" key="3">
    <source>
        <dbReference type="ARBA" id="ARBA00022676"/>
    </source>
</evidence>
<comment type="similarity">
    <text evidence="10">Belongs to the glycosyltransferase 28 family. MurG subfamily.</text>
</comment>
<dbReference type="InterPro" id="IPR007235">
    <property type="entry name" value="Glyco_trans_28_C"/>
</dbReference>
<sequence>MSNLSSVPKLLIAASGTGGHLFPAIATAEQLPEYQIEWLGVPDRLETQLVPDRYPLHTIPVEGFQKRLGVSTLVISGRLLAAIWQVRDLLQRGRFQAVLTTGGYIAAPAIAAARLMGLPVVLHESNALPGKVTRSLSAWCSVVAIGFAEAAPYLPRAKTVHVGTPVRSQFRAALSMITDLPIPDNAPLIVVVGGSQGAVAVNQLVRRSALAWLDAGAWLVHLTGDNDPDVKDFSHPQYLALPFYNNMAGLLQRATLVISRAGSGTLTELAATHTPAILIPYPYAADNHQTYNAKVFADAGAALLFQQAELTPEILQSQVSHLLHSPHTLQQMANRMAQLAIVDSAERLADLIRQLVNS</sequence>
<comment type="catalytic activity">
    <reaction evidence="10">
        <text>di-trans,octa-cis-undecaprenyl diphospho-N-acetyl-alpha-D-muramoyl-L-alanyl-D-glutamyl-meso-2,6-diaminopimeloyl-D-alanyl-D-alanine + UDP-N-acetyl-alpha-D-glucosamine = di-trans,octa-cis-undecaprenyl diphospho-[N-acetyl-alpha-D-glucosaminyl-(1-&gt;4)]-N-acetyl-alpha-D-muramoyl-L-alanyl-D-glutamyl-meso-2,6-diaminopimeloyl-D-alanyl-D-alanine + UDP + H(+)</text>
        <dbReference type="Rhea" id="RHEA:31227"/>
        <dbReference type="ChEBI" id="CHEBI:15378"/>
        <dbReference type="ChEBI" id="CHEBI:57705"/>
        <dbReference type="ChEBI" id="CHEBI:58223"/>
        <dbReference type="ChEBI" id="CHEBI:61387"/>
        <dbReference type="ChEBI" id="CHEBI:61388"/>
        <dbReference type="EC" id="2.4.1.227"/>
    </reaction>
</comment>
<evidence type="ECO:0000256" key="9">
    <source>
        <dbReference type="ARBA" id="ARBA00023316"/>
    </source>
</evidence>
<dbReference type="GO" id="GO:0009252">
    <property type="term" value="P:peptidoglycan biosynthetic process"/>
    <property type="evidence" value="ECO:0007669"/>
    <property type="project" value="UniProtKB-UniRule"/>
</dbReference>
<evidence type="ECO:0000259" key="11">
    <source>
        <dbReference type="Pfam" id="PF03033"/>
    </source>
</evidence>
<evidence type="ECO:0000256" key="6">
    <source>
        <dbReference type="ARBA" id="ARBA00022984"/>
    </source>
</evidence>
<keyword evidence="8 10" id="KW-0131">Cell cycle</keyword>
<dbReference type="PANTHER" id="PTHR21015">
    <property type="entry name" value="UDP-N-ACETYLGLUCOSAMINE--N-ACETYLMURAMYL-(PENTAPEPTIDE) PYROPHOSPHORYL-UNDECAPRENOL N-ACETYLGLUCOSAMINE TRANSFERASE 1"/>
    <property type="match status" value="1"/>
</dbReference>
<feature type="domain" description="Glycosyl transferase family 28 C-terminal" evidence="12">
    <location>
        <begin position="189"/>
        <end position="347"/>
    </location>
</feature>
<evidence type="ECO:0000256" key="8">
    <source>
        <dbReference type="ARBA" id="ARBA00023306"/>
    </source>
</evidence>
<reference evidence="13" key="1">
    <citation type="submission" date="2022-12" db="EMBL/GenBank/DDBJ databases">
        <title>Polyphasic identification of a Novel Hot-Spring Cyanobacterium Ocullathermofonsia sinensis gen nov. sp. nov. and Genomic Insights on its Adaptations to the Thermal Habitat.</title>
        <authorList>
            <person name="Daroch M."/>
            <person name="Tang J."/>
            <person name="Jiang Y."/>
        </authorList>
    </citation>
    <scope>NUCLEOTIDE SEQUENCE</scope>
    <source>
        <strain evidence="13">PKUAC-SCTA174</strain>
    </source>
</reference>
<dbReference type="HAMAP" id="MF_00033">
    <property type="entry name" value="MurG"/>
    <property type="match status" value="1"/>
</dbReference>
<keyword evidence="6 10" id="KW-0573">Peptidoglycan synthesis</keyword>
<dbReference type="EC" id="2.4.1.227" evidence="10"/>
<keyword evidence="3 10" id="KW-0328">Glycosyltransferase</keyword>
<dbReference type="AlphaFoldDB" id="A0A9E8ZGD7"/>
<organism evidence="13 14">
    <name type="scientific">Thermocoleostomius sinensis A174</name>
    <dbReference type="NCBI Taxonomy" id="2016057"/>
    <lineage>
        <taxon>Bacteria</taxon>
        <taxon>Bacillati</taxon>
        <taxon>Cyanobacteriota</taxon>
        <taxon>Cyanophyceae</taxon>
        <taxon>Oculatellales</taxon>
        <taxon>Oculatellaceae</taxon>
        <taxon>Thermocoleostomius</taxon>
    </lineage>
</organism>
<evidence type="ECO:0000256" key="1">
    <source>
        <dbReference type="ARBA" id="ARBA00022475"/>
    </source>
</evidence>
<keyword evidence="1 10" id="KW-1003">Cell membrane</keyword>
<dbReference type="GO" id="GO:0005886">
    <property type="term" value="C:plasma membrane"/>
    <property type="evidence" value="ECO:0007669"/>
    <property type="project" value="UniProtKB-SubCell"/>
</dbReference>
<dbReference type="EMBL" id="CP113797">
    <property type="protein sequence ID" value="WAL60720.1"/>
    <property type="molecule type" value="Genomic_DNA"/>
</dbReference>
<dbReference type="CDD" id="cd03785">
    <property type="entry name" value="GT28_MurG"/>
    <property type="match status" value="1"/>
</dbReference>
<accession>A0A9E8ZGD7</accession>
<dbReference type="KEGG" id="tsin:OXH18_01605"/>
<feature type="domain" description="Glycosyltransferase family 28 N-terminal" evidence="11">
    <location>
        <begin position="11"/>
        <end position="144"/>
    </location>
</feature>
<dbReference type="SUPFAM" id="SSF53756">
    <property type="entry name" value="UDP-Glycosyltransferase/glycogen phosphorylase"/>
    <property type="match status" value="1"/>
</dbReference>
<keyword evidence="9 10" id="KW-0961">Cell wall biogenesis/degradation</keyword>
<feature type="binding site" evidence="10">
    <location>
        <position position="289"/>
    </location>
    <ligand>
        <name>UDP-N-acetyl-alpha-D-glucosamine</name>
        <dbReference type="ChEBI" id="CHEBI:57705"/>
    </ligand>
</feature>
<evidence type="ECO:0000259" key="12">
    <source>
        <dbReference type="Pfam" id="PF04101"/>
    </source>
</evidence>
<evidence type="ECO:0000256" key="5">
    <source>
        <dbReference type="ARBA" id="ARBA00022960"/>
    </source>
</evidence>
<feature type="binding site" evidence="10">
    <location>
        <position position="167"/>
    </location>
    <ligand>
        <name>UDP-N-acetyl-alpha-D-glucosamine</name>
        <dbReference type="ChEBI" id="CHEBI:57705"/>
    </ligand>
</feature>
<dbReference type="GO" id="GO:0050511">
    <property type="term" value="F:undecaprenyldiphospho-muramoylpentapeptide beta-N-acetylglucosaminyltransferase activity"/>
    <property type="evidence" value="ECO:0007669"/>
    <property type="project" value="UniProtKB-UniRule"/>
</dbReference>
<keyword evidence="5 10" id="KW-0133">Cell shape</keyword>
<dbReference type="GO" id="GO:0071555">
    <property type="term" value="P:cell wall organization"/>
    <property type="evidence" value="ECO:0007669"/>
    <property type="project" value="UniProtKB-KW"/>
</dbReference>
<comment type="pathway">
    <text evidence="10">Cell wall biogenesis; peptidoglycan biosynthesis.</text>
</comment>
<feature type="binding site" evidence="10">
    <location>
        <begin position="17"/>
        <end position="19"/>
    </location>
    <ligand>
        <name>UDP-N-acetyl-alpha-D-glucosamine</name>
        <dbReference type="ChEBI" id="CHEBI:57705"/>
    </ligand>
</feature>
<dbReference type="RefSeq" id="WP_268610680.1">
    <property type="nucleotide sequence ID" value="NZ_CP113797.1"/>
</dbReference>
<comment type="caution">
    <text evidence="10">Lacks conserved residue(s) required for the propagation of feature annotation.</text>
</comment>
<dbReference type="InterPro" id="IPR004276">
    <property type="entry name" value="GlycoTrans_28_N"/>
</dbReference>
<protein>
    <recommendedName>
        <fullName evidence="10">UDP-N-acetylglucosamine--N-acetylmuramyl-(pentapeptide) pyrophosphoryl-undecaprenol N-acetylglucosamine transferase</fullName>
        <ecNumber evidence="10">2.4.1.227</ecNumber>
    </recommendedName>
    <alternativeName>
        <fullName evidence="10">Undecaprenyl-PP-MurNAc-pentapeptide-UDPGlcNAc GlcNAc transferase</fullName>
    </alternativeName>
</protein>
<evidence type="ECO:0000256" key="7">
    <source>
        <dbReference type="ARBA" id="ARBA00023136"/>
    </source>
</evidence>
<dbReference type="InterPro" id="IPR006009">
    <property type="entry name" value="GlcNAc_MurG"/>
</dbReference>
<evidence type="ECO:0000313" key="13">
    <source>
        <dbReference type="EMBL" id="WAL60720.1"/>
    </source>
</evidence>
<proteinExistence type="inferred from homology"/>
<comment type="function">
    <text evidence="10">Cell wall formation. Catalyzes the transfer of a GlcNAc subunit on undecaprenyl-pyrophosphoryl-MurNAc-pentapeptide (lipid intermediate I) to form undecaprenyl-pyrophosphoryl-MurNAc-(pentapeptide)GlcNAc (lipid intermediate II).</text>
</comment>
<dbReference type="NCBIfam" id="TIGR01133">
    <property type="entry name" value="murG"/>
    <property type="match status" value="1"/>
</dbReference>
<keyword evidence="7 10" id="KW-0472">Membrane</keyword>
<name>A0A9E8ZGD7_9CYAN</name>
<evidence type="ECO:0000313" key="14">
    <source>
        <dbReference type="Proteomes" id="UP001163152"/>
    </source>
</evidence>
<dbReference type="Gene3D" id="3.40.50.2000">
    <property type="entry name" value="Glycogen Phosphorylase B"/>
    <property type="match status" value="2"/>
</dbReference>
<comment type="subcellular location">
    <subcellularLocation>
        <location evidence="10">Cell membrane</location>
        <topology evidence="10">Peripheral membrane protein</topology>
        <orientation evidence="10">Cytoplasmic side</orientation>
    </subcellularLocation>
</comment>
<gene>
    <name evidence="10 13" type="primary">murG</name>
    <name evidence="13" type="ORF">OXH18_01605</name>
</gene>
<dbReference type="Pfam" id="PF03033">
    <property type="entry name" value="Glyco_transf_28"/>
    <property type="match status" value="1"/>
</dbReference>
<evidence type="ECO:0000256" key="4">
    <source>
        <dbReference type="ARBA" id="ARBA00022679"/>
    </source>
</evidence>
<evidence type="ECO:0000256" key="2">
    <source>
        <dbReference type="ARBA" id="ARBA00022618"/>
    </source>
</evidence>
<dbReference type="PANTHER" id="PTHR21015:SF22">
    <property type="entry name" value="GLYCOSYLTRANSFERASE"/>
    <property type="match status" value="1"/>
</dbReference>
<feature type="binding site" evidence="10">
    <location>
        <position position="126"/>
    </location>
    <ligand>
        <name>UDP-N-acetyl-alpha-D-glucosamine</name>
        <dbReference type="ChEBI" id="CHEBI:57705"/>
    </ligand>
</feature>
<keyword evidence="4 10" id="KW-0808">Transferase</keyword>
<dbReference type="GO" id="GO:0008360">
    <property type="term" value="P:regulation of cell shape"/>
    <property type="evidence" value="ECO:0007669"/>
    <property type="project" value="UniProtKB-KW"/>
</dbReference>
<dbReference type="GO" id="GO:0005975">
    <property type="term" value="P:carbohydrate metabolic process"/>
    <property type="evidence" value="ECO:0007669"/>
    <property type="project" value="InterPro"/>
</dbReference>
<keyword evidence="14" id="KW-1185">Reference proteome</keyword>